<dbReference type="EMBL" id="PJQY01000072">
    <property type="protein sequence ID" value="PQQ19310.1"/>
    <property type="molecule type" value="Genomic_DNA"/>
</dbReference>
<evidence type="ECO:0000313" key="3">
    <source>
        <dbReference type="Proteomes" id="UP000250321"/>
    </source>
</evidence>
<evidence type="ECO:0000313" key="2">
    <source>
        <dbReference type="EMBL" id="PQQ19310.1"/>
    </source>
</evidence>
<organism evidence="2 3">
    <name type="scientific">Prunus yedoensis var. nudiflora</name>
    <dbReference type="NCBI Taxonomy" id="2094558"/>
    <lineage>
        <taxon>Eukaryota</taxon>
        <taxon>Viridiplantae</taxon>
        <taxon>Streptophyta</taxon>
        <taxon>Embryophyta</taxon>
        <taxon>Tracheophyta</taxon>
        <taxon>Spermatophyta</taxon>
        <taxon>Magnoliopsida</taxon>
        <taxon>eudicotyledons</taxon>
        <taxon>Gunneridae</taxon>
        <taxon>Pentapetalae</taxon>
        <taxon>rosids</taxon>
        <taxon>fabids</taxon>
        <taxon>Rosales</taxon>
        <taxon>Rosaceae</taxon>
        <taxon>Amygdaloideae</taxon>
        <taxon>Amygdaleae</taxon>
        <taxon>Prunus</taxon>
    </lineage>
</organism>
<reference evidence="2 3" key="1">
    <citation type="submission" date="2018-02" db="EMBL/GenBank/DDBJ databases">
        <title>Draft genome of wild Prunus yedoensis var. nudiflora.</title>
        <authorList>
            <person name="Baek S."/>
            <person name="Kim J.-H."/>
            <person name="Choi K."/>
            <person name="Kim G.-B."/>
            <person name="Cho A."/>
            <person name="Jang H."/>
            <person name="Shin C.-H."/>
            <person name="Yu H.-J."/>
            <person name="Mun J.-H."/>
        </authorList>
    </citation>
    <scope>NUCLEOTIDE SEQUENCE [LARGE SCALE GENOMIC DNA]</scope>
    <source>
        <strain evidence="3">cv. Jeju island</strain>
        <tissue evidence="2">Leaf</tissue>
    </source>
</reference>
<gene>
    <name evidence="2" type="ORF">Pyn_07082</name>
</gene>
<accession>A0A314ZKR3</accession>
<dbReference type="AlphaFoldDB" id="A0A314ZKR3"/>
<feature type="region of interest" description="Disordered" evidence="1">
    <location>
        <begin position="138"/>
        <end position="158"/>
    </location>
</feature>
<dbReference type="Proteomes" id="UP000250321">
    <property type="component" value="Unassembled WGS sequence"/>
</dbReference>
<comment type="caution">
    <text evidence="2">The sequence shown here is derived from an EMBL/GenBank/DDBJ whole genome shotgun (WGS) entry which is preliminary data.</text>
</comment>
<proteinExistence type="predicted"/>
<keyword evidence="3" id="KW-1185">Reference proteome</keyword>
<name>A0A314ZKR3_PRUYE</name>
<protein>
    <submittedName>
        <fullName evidence="2">Uncharacterized protein</fullName>
    </submittedName>
</protein>
<evidence type="ECO:0000256" key="1">
    <source>
        <dbReference type="SAM" id="MobiDB-lite"/>
    </source>
</evidence>
<sequence length="158" mass="17193">MSPHQVEFCYLQSAVGKIIESNPSTQKTWKPHWFYASGSWEFAEGVELSLYIFAVELERAELSAVEQEQVDQILALPSTEKAADKLLVSERLISTAAMRPSRNDPAMQAQLMKMAKGSSGGSTMGSQPTRVGVSPHMSVARSHAPVTTASLARGGQKR</sequence>